<dbReference type="Gene3D" id="2.130.10.10">
    <property type="entry name" value="YVTN repeat-like/Quinoprotein amine dehydrogenase"/>
    <property type="match status" value="2"/>
</dbReference>
<dbReference type="CDD" id="cd15482">
    <property type="entry name" value="Sialidase_non-viral"/>
    <property type="match status" value="1"/>
</dbReference>
<dbReference type="InterPro" id="IPR015943">
    <property type="entry name" value="WD40/YVTN_repeat-like_dom_sf"/>
</dbReference>
<accession>A0A0A7HAF9</accession>
<dbReference type="RefSeq" id="YP_009152772.1">
    <property type="nucleotide sequence ID" value="NC_027393.1"/>
</dbReference>
<dbReference type="Pfam" id="PF25852">
    <property type="entry name" value="DUF6242_C"/>
    <property type="match status" value="1"/>
</dbReference>
<evidence type="ECO:0000313" key="2">
    <source>
        <dbReference type="EMBL" id="AIZ01612.1"/>
    </source>
</evidence>
<sequence>MAVYIQGQEVLNIVVHVPNSAPTDLGEFRMAEQLAAKQPQITAQPVGGSIYDSQTLGLSITANVFGSTAAYQWLVDGAPIQGANSTSFTFVPSGLGTFDVTCEIKAFGPMVASEVASVTVEQTPVDLTWQVLPAGYGLPSNVSGLVGLHAIGSDGSLVVGATGMEGMRSTDKGLTWSYIGNGFGTGRTAGTIFAVCVVGNVVVVGGVISDGTGVAGRSTNGGVSWTKLPDFLNSGATGSSINKILHAGGNKLIALLGNGYAAVSNDLGATWSALPRWLNSGGSDNSASFFDGVVTATGAIIAVGQNGFASISRNGGVTWSALPRYLGMPTNTSIVAIGVSNTAIVVGGSNGNCAVSRNDGVTWSALPLNFGVPIGSGILDRSIAGASNGTFLVGLKGNPASGNSGYLALSYDDGVTWQQPPRYLGIPNAGYYASVSAIRNIDISTFLVGFTDKRGVRAVR</sequence>
<protein>
    <submittedName>
        <fullName evidence="2">Outer capsid protein</fullName>
    </submittedName>
</protein>
<organism evidence="2 3">
    <name type="scientific">Vibrio phage J2</name>
    <dbReference type="NCBI Taxonomy" id="1558467"/>
    <lineage>
        <taxon>Viruses</taxon>
        <taxon>Duplodnaviria</taxon>
        <taxon>Heunggongvirae</taxon>
        <taxon>Uroviricota</taxon>
        <taxon>Caudoviricetes</taxon>
        <taxon>Enhodamvirus</taxon>
        <taxon>Enhodamvirus VP2</taxon>
    </lineage>
</organism>
<dbReference type="OrthoDB" id="22160at10239"/>
<reference evidence="2 3" key="1">
    <citation type="submission" date="2014-09" db="EMBL/GenBank/DDBJ databases">
        <title>Complete genome sequences of seven Vibrio cholerae phages isolated in China.</title>
        <authorList>
            <person name="Bhandare S.G."/>
            <person name="Warry A."/>
            <person name="Emes R.D."/>
            <person name="Su J."/>
            <person name="Barrow P.A."/>
            <person name="Atterbury R.J."/>
        </authorList>
    </citation>
    <scope>NUCLEOTIDE SEQUENCE [LARGE SCALE GENOMIC DNA]</scope>
</reference>
<dbReference type="InterPro" id="IPR058667">
    <property type="entry name" value="DUF6242_C"/>
</dbReference>
<gene>
    <name evidence="2" type="ORF">J2_0021</name>
</gene>
<dbReference type="Proteomes" id="UP000030722">
    <property type="component" value="Genome"/>
</dbReference>
<name>A0A0A7HAF9_9CAUD</name>
<dbReference type="SUPFAM" id="SSF110296">
    <property type="entry name" value="Oligoxyloglucan reducing end-specific cellobiohydrolase"/>
    <property type="match status" value="1"/>
</dbReference>
<dbReference type="GeneID" id="24725174"/>
<evidence type="ECO:0000259" key="1">
    <source>
        <dbReference type="Pfam" id="PF25852"/>
    </source>
</evidence>
<feature type="domain" description="DUF6242" evidence="1">
    <location>
        <begin position="174"/>
        <end position="429"/>
    </location>
</feature>
<evidence type="ECO:0000313" key="3">
    <source>
        <dbReference type="Proteomes" id="UP000030722"/>
    </source>
</evidence>
<dbReference type="KEGG" id="vg:24725174"/>
<proteinExistence type="predicted"/>
<dbReference type="EMBL" id="KM612264">
    <property type="protein sequence ID" value="AIZ01612.1"/>
    <property type="molecule type" value="Genomic_DNA"/>
</dbReference>